<dbReference type="Proteomes" id="UP001515480">
    <property type="component" value="Unassembled WGS sequence"/>
</dbReference>
<reference evidence="1 2" key="1">
    <citation type="journal article" date="2024" name="Science">
        <title>Giant polyketide synthase enzymes in the biosynthesis of giant marine polyether toxins.</title>
        <authorList>
            <person name="Fallon T.R."/>
            <person name="Shende V.V."/>
            <person name="Wierzbicki I.H."/>
            <person name="Pendleton A.L."/>
            <person name="Watervoot N.F."/>
            <person name="Auber R.P."/>
            <person name="Gonzalez D.J."/>
            <person name="Wisecaver J.H."/>
            <person name="Moore B.S."/>
        </authorList>
    </citation>
    <scope>NUCLEOTIDE SEQUENCE [LARGE SCALE GENOMIC DNA]</scope>
    <source>
        <strain evidence="1 2">12B1</strain>
    </source>
</reference>
<dbReference type="AlphaFoldDB" id="A0AB34JKQ9"/>
<evidence type="ECO:0000313" key="2">
    <source>
        <dbReference type="Proteomes" id="UP001515480"/>
    </source>
</evidence>
<protein>
    <submittedName>
        <fullName evidence="1">Uncharacterized protein</fullName>
    </submittedName>
</protein>
<organism evidence="1 2">
    <name type="scientific">Prymnesium parvum</name>
    <name type="common">Toxic golden alga</name>
    <dbReference type="NCBI Taxonomy" id="97485"/>
    <lineage>
        <taxon>Eukaryota</taxon>
        <taxon>Haptista</taxon>
        <taxon>Haptophyta</taxon>
        <taxon>Prymnesiophyceae</taxon>
        <taxon>Prymnesiales</taxon>
        <taxon>Prymnesiaceae</taxon>
        <taxon>Prymnesium</taxon>
    </lineage>
</organism>
<dbReference type="EMBL" id="JBGBPQ010000006">
    <property type="protein sequence ID" value="KAL1522524.1"/>
    <property type="molecule type" value="Genomic_DNA"/>
</dbReference>
<proteinExistence type="predicted"/>
<keyword evidence="2" id="KW-1185">Reference proteome</keyword>
<dbReference type="InterPro" id="IPR012334">
    <property type="entry name" value="Pectin_lyas_fold"/>
</dbReference>
<sequence>MHSSSAAYRLHVDASPLEGERWPEDVLSAPATRARPAVAALLSLAACVSMWGFVSVSRRPIASDPHSVVELHAQGNSTLPVQSAWPGGVANVWLDPSQAQVDELYDRMRQESGEYSGARAAILLTRDHTVSRLGVGFFTSVAGVEAGVAVESLEAVDEDGEFLFGPQTSTHGFWRSVEGLDVQGRATWSMSQAAPIRRCRFRGDLRLRADGQYVSGGFISNSIVHGVLHFDGQQQYLARNCQLHQGYTESSLNIVLVGCEGSLGVASEAVSQVQSAPRVAEKPFLEWTGRGSGEDPSSALEHWSIVVPAFGSDVQGVQDAALGARRIPFASAGRRSVLVVEPHHAEAEIHAALSHRHCEALIFAPGIYTLTSPLKITRPGVVLLGLGVATLTCASVHGCVHVGDGLADVRIAGLLLDAGVEDLLAATAPLLRWGSTPAASPGGLLSDVHARLTAMPHQPTGALPAAGCTPKRADVMVQLESSGVTLDHSWLWHADHDQCAAADASRCSLPYRGTCVSDDAVSSHGLVVHGDDVTAYGLQIEHHKATLSVWNGRGGRVFMFQAELPYTDPAFSRDQFGYFVARDAVPHAAVGVGVYSIFGGCRQQVAIRMPRGATLDRALIMQIDGRSDAFRALVCSSDEPVECACTALGTPCPPLPSVSPLRMRRLPWSHNGTAHASDPPSLTSTLIPASHPAITASPSATVASSPSATVSAAHCITTIASSHSTDFHSTTGAAPHSTITTIAHYTVIAVRPSITIIATSHSAIIATSQPATTAVPAALS</sequence>
<gene>
    <name evidence="1" type="ORF">AB1Y20_017511</name>
</gene>
<name>A0AB34JKQ9_PRYPA</name>
<evidence type="ECO:0000313" key="1">
    <source>
        <dbReference type="EMBL" id="KAL1522524.1"/>
    </source>
</evidence>
<dbReference type="Gene3D" id="2.160.20.10">
    <property type="entry name" value="Single-stranded right-handed beta-helix, Pectin lyase-like"/>
    <property type="match status" value="1"/>
</dbReference>
<comment type="caution">
    <text evidence="1">The sequence shown here is derived from an EMBL/GenBank/DDBJ whole genome shotgun (WGS) entry which is preliminary data.</text>
</comment>
<accession>A0AB34JKQ9</accession>